<dbReference type="AlphaFoldDB" id="A0A917IT23"/>
<comment type="caution">
    <text evidence="4">The sequence shown here is derived from an EMBL/GenBank/DDBJ whole genome shotgun (WGS) entry which is preliminary data.</text>
</comment>
<dbReference type="EC" id="3.5.1.115" evidence="2"/>
<dbReference type="PANTHER" id="PTHR12993">
    <property type="entry name" value="N-ACETYLGLUCOSAMINYL-PHOSPHATIDYLINOSITOL DE-N-ACETYLASE-RELATED"/>
    <property type="match status" value="1"/>
</dbReference>
<feature type="region of interest" description="Disordered" evidence="3">
    <location>
        <begin position="1"/>
        <end position="25"/>
    </location>
</feature>
<dbReference type="Proteomes" id="UP000600171">
    <property type="component" value="Unassembled WGS sequence"/>
</dbReference>
<dbReference type="EMBL" id="BMDC01000002">
    <property type="protein sequence ID" value="GGH62769.1"/>
    <property type="molecule type" value="Genomic_DNA"/>
</dbReference>
<evidence type="ECO:0000313" key="4">
    <source>
        <dbReference type="EMBL" id="GGH62769.1"/>
    </source>
</evidence>
<dbReference type="InterPro" id="IPR003737">
    <property type="entry name" value="GlcNAc_PI_deacetylase-related"/>
</dbReference>
<comment type="catalytic activity">
    <reaction evidence="2">
        <text>mycothiol S-conjugate + H2O = an N-acetyl-L-cysteine-S-conjugate + 1D-myo-inositol 2-amino-2-deoxy-alpha-D-glucopyranoside</text>
        <dbReference type="Rhea" id="RHEA:36543"/>
        <dbReference type="ChEBI" id="CHEBI:15377"/>
        <dbReference type="ChEBI" id="CHEBI:58718"/>
        <dbReference type="ChEBI" id="CHEBI:58886"/>
        <dbReference type="ChEBI" id="CHEBI:59633"/>
        <dbReference type="EC" id="3.5.1.115"/>
    </reaction>
</comment>
<dbReference type="GO" id="GO:0010126">
    <property type="term" value="P:mycothiol metabolic process"/>
    <property type="evidence" value="ECO:0007669"/>
    <property type="project" value="UniProtKB-UniRule"/>
</dbReference>
<keyword evidence="5" id="KW-1185">Reference proteome</keyword>
<keyword evidence="2" id="KW-0479">Metal-binding</keyword>
<dbReference type="Gene3D" id="3.40.50.10320">
    <property type="entry name" value="LmbE-like"/>
    <property type="match status" value="1"/>
</dbReference>
<dbReference type="GO" id="GO:0016811">
    <property type="term" value="F:hydrolase activity, acting on carbon-nitrogen (but not peptide) bonds, in linear amides"/>
    <property type="evidence" value="ECO:0007669"/>
    <property type="project" value="TreeGrafter"/>
</dbReference>
<sequence>MSEETNTADSQAREPQPHEVELTPLADDYSGLRILAVHAHPDDESSKGAATMVAYAQRGARVMVASMTGGQRGDILNQAVAADPAAQRDLPGVRRKEMARAQEAMGIEHRWIGFVDSGLPEGDPLPPLPWGCFATVPLQQAAAPLVRLVRDFKPHVILAYDEMGGYPHPDHIMSHKVAIEAYEKAGDPEAYPNEGESWTVSKIYYDRAFNPDRMKVFHDYLVSVGIESPFARWVAIAQESEEGKQPPVSRHKTTTRIPSADYFPIRDRALLAHASQVDPNGHFFALSPEQQKKVWPWEDYVLAYSRVETQLPECDFAQGINFKDE</sequence>
<gene>
    <name evidence="2 4" type="primary">mca</name>
    <name evidence="4" type="ORF">GCM10007359_13350</name>
</gene>
<accession>A0A917IT23</accession>
<proteinExistence type="inferred from homology"/>
<protein>
    <recommendedName>
        <fullName evidence="2">Mycothiol S-conjugate amidase</fullName>
        <ecNumber evidence="2">3.5.1.115</ecNumber>
    </recommendedName>
</protein>
<keyword evidence="2" id="KW-0378">Hydrolase</keyword>
<evidence type="ECO:0000256" key="2">
    <source>
        <dbReference type="HAMAP-Rule" id="MF_01482"/>
    </source>
</evidence>
<name>A0A917IT23_9MICC</name>
<comment type="similarity">
    <text evidence="2">Belongs to the MshB deacetylase family. Mca subfamily.</text>
</comment>
<dbReference type="InterPro" id="IPR024078">
    <property type="entry name" value="LmbE-like_dom_sf"/>
</dbReference>
<evidence type="ECO:0000256" key="1">
    <source>
        <dbReference type="ARBA" id="ARBA00022833"/>
    </source>
</evidence>
<keyword evidence="1 2" id="KW-0862">Zinc</keyword>
<dbReference type="Pfam" id="PF02585">
    <property type="entry name" value="PIG-L"/>
    <property type="match status" value="1"/>
</dbReference>
<evidence type="ECO:0000256" key="3">
    <source>
        <dbReference type="SAM" id="MobiDB-lite"/>
    </source>
</evidence>
<dbReference type="GO" id="GO:0008270">
    <property type="term" value="F:zinc ion binding"/>
    <property type="evidence" value="ECO:0007669"/>
    <property type="project" value="UniProtKB-UniRule"/>
</dbReference>
<dbReference type="InterPro" id="IPR017811">
    <property type="entry name" value="Mca"/>
</dbReference>
<dbReference type="NCBIfam" id="TIGR03446">
    <property type="entry name" value="mycothiol_Mca"/>
    <property type="match status" value="1"/>
</dbReference>
<feature type="binding site" evidence="2">
    <location>
        <position position="43"/>
    </location>
    <ligand>
        <name>Zn(2+)</name>
        <dbReference type="ChEBI" id="CHEBI:29105"/>
    </ligand>
</feature>
<feature type="compositionally biased region" description="Basic and acidic residues" evidence="3">
    <location>
        <begin position="11"/>
        <end position="21"/>
    </location>
</feature>
<dbReference type="HAMAP" id="MF_01482">
    <property type="entry name" value="Mca"/>
    <property type="match status" value="1"/>
</dbReference>
<comment type="cofactor">
    <cofactor evidence="2">
        <name>Zn(2+)</name>
        <dbReference type="ChEBI" id="CHEBI:29105"/>
    </cofactor>
    <text evidence="2">Binds 1 zinc ion per subunit.</text>
</comment>
<feature type="binding site" evidence="2">
    <location>
        <position position="40"/>
    </location>
    <ligand>
        <name>Zn(2+)</name>
        <dbReference type="ChEBI" id="CHEBI:29105"/>
    </ligand>
</feature>
<dbReference type="PANTHER" id="PTHR12993:SF11">
    <property type="entry name" value="N-ACETYLGLUCOSAMINYL-PHOSPHATIDYLINOSITOL DE-N-ACETYLASE"/>
    <property type="match status" value="1"/>
</dbReference>
<dbReference type="GO" id="GO:0010127">
    <property type="term" value="P:mycothiol-dependent detoxification"/>
    <property type="evidence" value="ECO:0007669"/>
    <property type="project" value="UniProtKB-UniRule"/>
</dbReference>
<evidence type="ECO:0000313" key="5">
    <source>
        <dbReference type="Proteomes" id="UP000600171"/>
    </source>
</evidence>
<feature type="compositionally biased region" description="Polar residues" evidence="3">
    <location>
        <begin position="1"/>
        <end position="10"/>
    </location>
</feature>
<organism evidence="4 5">
    <name type="scientific">Rothia aerolata</name>
    <dbReference type="NCBI Taxonomy" id="1812262"/>
    <lineage>
        <taxon>Bacteria</taxon>
        <taxon>Bacillati</taxon>
        <taxon>Actinomycetota</taxon>
        <taxon>Actinomycetes</taxon>
        <taxon>Micrococcales</taxon>
        <taxon>Micrococcaceae</taxon>
        <taxon>Rothia</taxon>
    </lineage>
</organism>
<comment type="function">
    <text evidence="2">A mycothiol (MSH, N-acetylcysteinyl-glucosaminyl-inositol) S-conjugate amidase, it recycles conjugated MSH to the N-acetyl cysteine conjugate (AcCys S-conjugate, a mercapturic acid) and the MSH precursor. Involved in MSH-dependent detoxification of a number of alkylating agents and antibiotics.</text>
</comment>
<feature type="binding site" evidence="2">
    <location>
        <position position="171"/>
    </location>
    <ligand>
        <name>Zn(2+)</name>
        <dbReference type="ChEBI" id="CHEBI:29105"/>
    </ligand>
</feature>
<comment type="subunit">
    <text evidence="2">Monomer.</text>
</comment>
<dbReference type="SUPFAM" id="SSF102588">
    <property type="entry name" value="LmbE-like"/>
    <property type="match status" value="1"/>
</dbReference>
<reference evidence="4 5" key="1">
    <citation type="journal article" date="2014" name="Int. J. Syst. Evol. Microbiol.">
        <title>Complete genome sequence of Corynebacterium casei LMG S-19264T (=DSM 44701T), isolated from a smear-ripened cheese.</title>
        <authorList>
            <consortium name="US DOE Joint Genome Institute (JGI-PGF)"/>
            <person name="Walter F."/>
            <person name="Albersmeier A."/>
            <person name="Kalinowski J."/>
            <person name="Ruckert C."/>
        </authorList>
    </citation>
    <scope>NUCLEOTIDE SEQUENCE [LARGE SCALE GENOMIC DNA]</scope>
    <source>
        <strain evidence="4 5">CCM 8669</strain>
    </source>
</reference>